<evidence type="ECO:0000313" key="1">
    <source>
        <dbReference type="EMBL" id="CAF1247380.1"/>
    </source>
</evidence>
<dbReference type="EMBL" id="CAJNON010000408">
    <property type="protein sequence ID" value="CAF1247380.1"/>
    <property type="molecule type" value="Genomic_DNA"/>
</dbReference>
<accession>A0A814ZXJ2</accession>
<evidence type="ECO:0000313" key="2">
    <source>
        <dbReference type="EMBL" id="CAF3767902.1"/>
    </source>
</evidence>
<organism evidence="1 3">
    <name type="scientific">Adineta steineri</name>
    <dbReference type="NCBI Taxonomy" id="433720"/>
    <lineage>
        <taxon>Eukaryota</taxon>
        <taxon>Metazoa</taxon>
        <taxon>Spiralia</taxon>
        <taxon>Gnathifera</taxon>
        <taxon>Rotifera</taxon>
        <taxon>Eurotatoria</taxon>
        <taxon>Bdelloidea</taxon>
        <taxon>Adinetida</taxon>
        <taxon>Adinetidae</taxon>
        <taxon>Adineta</taxon>
    </lineage>
</organism>
<comment type="caution">
    <text evidence="1">The sequence shown here is derived from an EMBL/GenBank/DDBJ whole genome shotgun (WGS) entry which is preliminary data.</text>
</comment>
<dbReference type="AlphaFoldDB" id="A0A814ZXJ2"/>
<dbReference type="Proteomes" id="UP000663891">
    <property type="component" value="Unassembled WGS sequence"/>
</dbReference>
<sequence>MKLSSHFIERKAVDVSGRLGTLYDVSQDKLIDQYSVKSSEIQSTTQHSICRIFSGAQFNNIIDVLKEINFDDGLLQSILLSIIQPSGISSAIDYTQSINEITRFLYYAYVSKEEISEDIDEIVTSSSYSSCATHIIMKTIWGFEILCILSIPNDQSTHALDSLLRSIAYRLEHNEKDFVLTDREEDEISSVTDITIFGSETCIDKHNTTLLTVLNRIKSWQTNENFHQPLQYTMCCLESLYNNDHQPELCDSSNLIHDQTLNIESMIMDIDIWIRHLVEIFKKIPKNFSSRILNKRSNDFQEQFCNLLTIYGEFRSDLRKLLIGIRRNYYESIEIDNVISDEYYSLLQINKIKKFFHKVNRWLTKALLFEQLNNNQIRYIDISTIRVGGRKLTKIEDIEAIIKRILMKENYCDVTVWYSDHRLQSEEPDIWKFLYQKLISERQQMNHRMIIVYADFTDCHYKLKDNTLLRLSMRLPDNL</sequence>
<dbReference type="Proteomes" id="UP000663881">
    <property type="component" value="Unassembled WGS sequence"/>
</dbReference>
<evidence type="ECO:0000313" key="3">
    <source>
        <dbReference type="Proteomes" id="UP000663891"/>
    </source>
</evidence>
<protein>
    <submittedName>
        <fullName evidence="1">Uncharacterized protein</fullName>
    </submittedName>
</protein>
<dbReference type="EMBL" id="CAJOAY010000962">
    <property type="protein sequence ID" value="CAF3767902.1"/>
    <property type="molecule type" value="Genomic_DNA"/>
</dbReference>
<dbReference type="OrthoDB" id="10078548at2759"/>
<reference evidence="1" key="1">
    <citation type="submission" date="2021-02" db="EMBL/GenBank/DDBJ databases">
        <authorList>
            <person name="Nowell W R."/>
        </authorList>
    </citation>
    <scope>NUCLEOTIDE SEQUENCE</scope>
</reference>
<name>A0A814ZXJ2_9BILA</name>
<proteinExistence type="predicted"/>
<gene>
    <name evidence="2" type="ORF">OKA104_LOCUS16639</name>
    <name evidence="1" type="ORF">VCS650_LOCUS28139</name>
</gene>